<feature type="domain" description="DUF11" evidence="2">
    <location>
        <begin position="59"/>
        <end position="146"/>
    </location>
</feature>
<organism evidence="3 4">
    <name type="scientific">Marilutibacter aestuarii</name>
    <dbReference type="NCBI Taxonomy" id="1706195"/>
    <lineage>
        <taxon>Bacteria</taxon>
        <taxon>Pseudomonadati</taxon>
        <taxon>Pseudomonadota</taxon>
        <taxon>Gammaproteobacteria</taxon>
        <taxon>Lysobacterales</taxon>
        <taxon>Lysobacteraceae</taxon>
        <taxon>Marilutibacter</taxon>
    </lineage>
</organism>
<dbReference type="Proteomes" id="UP000318212">
    <property type="component" value="Unassembled WGS sequence"/>
</dbReference>
<dbReference type="Pfam" id="PF01345">
    <property type="entry name" value="DUF11"/>
    <property type="match status" value="1"/>
</dbReference>
<dbReference type="OrthoDB" id="6014157at2"/>
<feature type="region of interest" description="Disordered" evidence="1">
    <location>
        <begin position="1"/>
        <end position="20"/>
    </location>
</feature>
<evidence type="ECO:0000259" key="2">
    <source>
        <dbReference type="Pfam" id="PF01345"/>
    </source>
</evidence>
<dbReference type="AlphaFoldDB" id="A0A507ZZP1"/>
<evidence type="ECO:0000313" key="4">
    <source>
        <dbReference type="Proteomes" id="UP000318212"/>
    </source>
</evidence>
<proteinExistence type="predicted"/>
<keyword evidence="4" id="KW-1185">Reference proteome</keyword>
<evidence type="ECO:0000256" key="1">
    <source>
        <dbReference type="SAM" id="MobiDB-lite"/>
    </source>
</evidence>
<evidence type="ECO:0000313" key="3">
    <source>
        <dbReference type="EMBL" id="TQD41178.1"/>
    </source>
</evidence>
<reference evidence="3 4" key="1">
    <citation type="submission" date="2019-06" db="EMBL/GenBank/DDBJ databases">
        <title>Lysobacter alkalisoli sp. nov. isolated from saline soil.</title>
        <authorList>
            <person name="Sun J.-Q."/>
            <person name="Xu L."/>
        </authorList>
    </citation>
    <scope>NUCLEOTIDE SEQUENCE [LARGE SCALE GENOMIC DNA]</scope>
    <source>
        <strain evidence="3 4">JCM 31130</strain>
    </source>
</reference>
<comment type="caution">
    <text evidence="3">The sequence shown here is derived from an EMBL/GenBank/DDBJ whole genome shotgun (WGS) entry which is preliminary data.</text>
</comment>
<protein>
    <submittedName>
        <fullName evidence="3">DUF11 domain-containing protein</fullName>
    </submittedName>
</protein>
<dbReference type="NCBIfam" id="TIGR01451">
    <property type="entry name" value="B_ant_repeat"/>
    <property type="match status" value="1"/>
</dbReference>
<accession>A0A507ZZP1</accession>
<gene>
    <name evidence="3" type="ORF">FKV25_13260</name>
</gene>
<dbReference type="InterPro" id="IPR001434">
    <property type="entry name" value="OmcB-like_DUF11"/>
</dbReference>
<dbReference type="InterPro" id="IPR047589">
    <property type="entry name" value="DUF11_rpt"/>
</dbReference>
<name>A0A507ZZP1_9GAMM</name>
<dbReference type="EMBL" id="VICE01000128">
    <property type="protein sequence ID" value="TQD41178.1"/>
    <property type="molecule type" value="Genomic_DNA"/>
</dbReference>
<sequence length="147" mass="14543">MAVVQADAMSRPYAQGIQPRRQGAKCRYNLARTSGDVRNPEANLSITNANNPGGVDLPDDTLAQGAQTIYTITVANAGPDAADGAVVQNPAPTGLTCTTASCGNASGGAVCPAATGAALVSALAAGVAIPTLPANSSIAFELTCTVD</sequence>